<reference evidence="2" key="1">
    <citation type="submission" date="2022-05" db="EMBL/GenBank/DDBJ databases">
        <authorList>
            <person name="Sun H.-N."/>
        </authorList>
    </citation>
    <scope>NUCLEOTIDE SEQUENCE</scope>
    <source>
        <strain evidence="2">HB14</strain>
    </source>
</reference>
<comment type="caution">
    <text evidence="2">The sequence shown here is derived from an EMBL/GenBank/DDBJ whole genome shotgun (WGS) entry which is preliminary data.</text>
</comment>
<keyword evidence="3" id="KW-1185">Reference proteome</keyword>
<dbReference type="EMBL" id="JAMFTH010000001">
    <property type="protein sequence ID" value="MCP8899336.1"/>
    <property type="molecule type" value="Genomic_DNA"/>
</dbReference>
<dbReference type="PANTHER" id="PTHR43190">
    <property type="entry name" value="N-ACETYL-D-GLUCOSAMINE KINASE"/>
    <property type="match status" value="1"/>
</dbReference>
<dbReference type="SUPFAM" id="SSF53067">
    <property type="entry name" value="Actin-like ATPase domain"/>
    <property type="match status" value="2"/>
</dbReference>
<evidence type="ECO:0000259" key="1">
    <source>
        <dbReference type="Pfam" id="PF01869"/>
    </source>
</evidence>
<evidence type="ECO:0000313" key="2">
    <source>
        <dbReference type="EMBL" id="MCP8899336.1"/>
    </source>
</evidence>
<dbReference type="Gene3D" id="3.30.420.40">
    <property type="match status" value="2"/>
</dbReference>
<dbReference type="InterPro" id="IPR002731">
    <property type="entry name" value="ATPase_BadF"/>
</dbReference>
<organism evidence="2 3">
    <name type="scientific">Gilvimarinus xylanilyticus</name>
    <dbReference type="NCBI Taxonomy" id="2944139"/>
    <lineage>
        <taxon>Bacteria</taxon>
        <taxon>Pseudomonadati</taxon>
        <taxon>Pseudomonadota</taxon>
        <taxon>Gammaproteobacteria</taxon>
        <taxon>Cellvibrionales</taxon>
        <taxon>Cellvibrionaceae</taxon>
        <taxon>Gilvimarinus</taxon>
    </lineage>
</organism>
<dbReference type="Pfam" id="PF01869">
    <property type="entry name" value="BcrAD_BadFG"/>
    <property type="match status" value="1"/>
</dbReference>
<proteinExistence type="predicted"/>
<name>A0A9X2KSY8_9GAMM</name>
<dbReference type="NCBIfam" id="NF046058">
    <property type="entry name" value="NagK_SO3507"/>
    <property type="match status" value="1"/>
</dbReference>
<dbReference type="RefSeq" id="WP_253967587.1">
    <property type="nucleotide sequence ID" value="NZ_JAMFTH010000001.1"/>
</dbReference>
<protein>
    <submittedName>
        <fullName evidence="2">ATPase</fullName>
    </submittedName>
</protein>
<dbReference type="AlphaFoldDB" id="A0A9X2KSY8"/>
<evidence type="ECO:0000313" key="3">
    <source>
        <dbReference type="Proteomes" id="UP001139319"/>
    </source>
</evidence>
<dbReference type="Proteomes" id="UP001139319">
    <property type="component" value="Unassembled WGS sequence"/>
</dbReference>
<gene>
    <name evidence="2" type="ORF">M6D89_08520</name>
</gene>
<dbReference type="InterPro" id="IPR043129">
    <property type="entry name" value="ATPase_NBD"/>
</dbReference>
<accession>A0A9X2KSY8</accession>
<sequence>MGNQPGSGETLYLGIDGGGTKCRAVLLNADNQVLGVGNGGPSNPYHGVARALESIVNASDNALRNAGLTAQDKSRVVAGLGLAGVNLPSLFQVVEQWEHPYKAQYLTTDLHIACIAAHEQDNGAVIVSGTGSCGFAYVDGKSLTLGAHGFPCGDVGSGAWMGLECVKAVLLDSDELGPATAMTELVAEQLQARGIMIVERLNGAKSSDYAKLAPLVFAAAEQGDTVALNIVHTGAEYLNQVARKLWALNPPRMAMLGGVSTRIVDWMDQDLAARMSEPLNQPEFGAAHFARSRFNAEQVAAAP</sequence>
<dbReference type="CDD" id="cd24082">
    <property type="entry name" value="ASKHA_NBD_GspK-like"/>
    <property type="match status" value="1"/>
</dbReference>
<feature type="domain" description="ATPase BadF/BadG/BcrA/BcrD type" evidence="1">
    <location>
        <begin position="13"/>
        <end position="289"/>
    </location>
</feature>
<dbReference type="PANTHER" id="PTHR43190:SF3">
    <property type="entry name" value="N-ACETYL-D-GLUCOSAMINE KINASE"/>
    <property type="match status" value="1"/>
</dbReference>
<reference evidence="2" key="2">
    <citation type="submission" date="2023-01" db="EMBL/GenBank/DDBJ databases">
        <title>Gilvimarinus xylanilyticus HB14 isolated from Caulerpa lentillifera aquaculture base in Hainan, China.</title>
        <authorList>
            <person name="Zhang Y.-J."/>
        </authorList>
    </citation>
    <scope>NUCLEOTIDE SEQUENCE</scope>
    <source>
        <strain evidence="2">HB14</strain>
    </source>
</reference>
<dbReference type="InterPro" id="IPR052519">
    <property type="entry name" value="Euk-type_GlcNAc_Kinase"/>
</dbReference>